<accession>A0AAD7Q3Q7</accession>
<gene>
    <name evidence="2" type="ORF">O6P43_004386</name>
</gene>
<dbReference type="EMBL" id="JARAOO010000003">
    <property type="protein sequence ID" value="KAJ7974293.1"/>
    <property type="molecule type" value="Genomic_DNA"/>
</dbReference>
<name>A0AAD7Q3Q7_QUISA</name>
<dbReference type="AlphaFoldDB" id="A0AAD7Q3Q7"/>
<keyword evidence="1" id="KW-0732">Signal</keyword>
<feature type="signal peptide" evidence="1">
    <location>
        <begin position="1"/>
        <end position="29"/>
    </location>
</feature>
<comment type="caution">
    <text evidence="2">The sequence shown here is derived from an EMBL/GenBank/DDBJ whole genome shotgun (WGS) entry which is preliminary data.</text>
</comment>
<evidence type="ECO:0000313" key="2">
    <source>
        <dbReference type="EMBL" id="KAJ7974293.1"/>
    </source>
</evidence>
<feature type="chain" id="PRO_5042037855" evidence="1">
    <location>
        <begin position="30"/>
        <end position="149"/>
    </location>
</feature>
<dbReference type="Proteomes" id="UP001163823">
    <property type="component" value="Chromosome 3"/>
</dbReference>
<sequence length="149" mass="15991">MGRSFISLTTLLSIMVMMIIIYNIGHCKAAAAAAVAADAHSVKSTTTTTTTSSNGNTKMNMTFTTSGSAAGSGCFGFENECLKIAEVETEDTSSSADELLMESHWGRMLIDYNKFVTNSYKQGRSIRHLVVCNIPSTVPALMLDQTGFN</sequence>
<evidence type="ECO:0000256" key="1">
    <source>
        <dbReference type="SAM" id="SignalP"/>
    </source>
</evidence>
<protein>
    <submittedName>
        <fullName evidence="2">Uncharacterized protein</fullName>
    </submittedName>
</protein>
<organism evidence="2 3">
    <name type="scientific">Quillaja saponaria</name>
    <name type="common">Soap bark tree</name>
    <dbReference type="NCBI Taxonomy" id="32244"/>
    <lineage>
        <taxon>Eukaryota</taxon>
        <taxon>Viridiplantae</taxon>
        <taxon>Streptophyta</taxon>
        <taxon>Embryophyta</taxon>
        <taxon>Tracheophyta</taxon>
        <taxon>Spermatophyta</taxon>
        <taxon>Magnoliopsida</taxon>
        <taxon>eudicotyledons</taxon>
        <taxon>Gunneridae</taxon>
        <taxon>Pentapetalae</taxon>
        <taxon>rosids</taxon>
        <taxon>fabids</taxon>
        <taxon>Fabales</taxon>
        <taxon>Quillajaceae</taxon>
        <taxon>Quillaja</taxon>
    </lineage>
</organism>
<reference evidence="2" key="1">
    <citation type="journal article" date="2023" name="Science">
        <title>Elucidation of the pathway for biosynthesis of saponin adjuvants from the soapbark tree.</title>
        <authorList>
            <person name="Reed J."/>
            <person name="Orme A."/>
            <person name="El-Demerdash A."/>
            <person name="Owen C."/>
            <person name="Martin L.B.B."/>
            <person name="Misra R.C."/>
            <person name="Kikuchi S."/>
            <person name="Rejzek M."/>
            <person name="Martin A.C."/>
            <person name="Harkess A."/>
            <person name="Leebens-Mack J."/>
            <person name="Louveau T."/>
            <person name="Stephenson M.J."/>
            <person name="Osbourn A."/>
        </authorList>
    </citation>
    <scope>NUCLEOTIDE SEQUENCE</scope>
    <source>
        <strain evidence="2">S10</strain>
    </source>
</reference>
<dbReference type="KEGG" id="qsa:O6P43_004386"/>
<evidence type="ECO:0000313" key="3">
    <source>
        <dbReference type="Proteomes" id="UP001163823"/>
    </source>
</evidence>
<keyword evidence="3" id="KW-1185">Reference proteome</keyword>
<proteinExistence type="predicted"/>